<proteinExistence type="predicted"/>
<accession>M2QXN2</accession>
<sequence>MILEVDAKYIKDMLNNPDLQPNATINRWIQGILLFTFELRHIPANKHRGPDALSRKEPTEEDWAERTKRWKKKIGENFLQF</sequence>
<dbReference type="Proteomes" id="UP000016930">
    <property type="component" value="Unassembled WGS sequence"/>
</dbReference>
<evidence type="ECO:0000313" key="2">
    <source>
        <dbReference type="Proteomes" id="UP000016930"/>
    </source>
</evidence>
<protein>
    <recommendedName>
        <fullName evidence="3">Reverse transcriptase RNase H-like domain-containing protein</fullName>
    </recommendedName>
</protein>
<dbReference type="AlphaFoldDB" id="M2QXN2"/>
<dbReference type="OrthoDB" id="3037028at2759"/>
<reference evidence="1 2" key="1">
    <citation type="journal article" date="2012" name="Proc. Natl. Acad. Sci. U.S.A.">
        <title>Comparative genomics of Ceriporiopsis subvermispora and Phanerochaete chrysosporium provide insight into selective ligninolysis.</title>
        <authorList>
            <person name="Fernandez-Fueyo E."/>
            <person name="Ruiz-Duenas F.J."/>
            <person name="Ferreira P."/>
            <person name="Floudas D."/>
            <person name="Hibbett D.S."/>
            <person name="Canessa P."/>
            <person name="Larrondo L.F."/>
            <person name="James T.Y."/>
            <person name="Seelenfreund D."/>
            <person name="Lobos S."/>
            <person name="Polanco R."/>
            <person name="Tello M."/>
            <person name="Honda Y."/>
            <person name="Watanabe T."/>
            <person name="Watanabe T."/>
            <person name="Ryu J.S."/>
            <person name="Kubicek C.P."/>
            <person name="Schmoll M."/>
            <person name="Gaskell J."/>
            <person name="Hammel K.E."/>
            <person name="St John F.J."/>
            <person name="Vanden Wymelenberg A."/>
            <person name="Sabat G."/>
            <person name="Splinter BonDurant S."/>
            <person name="Syed K."/>
            <person name="Yadav J.S."/>
            <person name="Doddapaneni H."/>
            <person name="Subramanian V."/>
            <person name="Lavin J.L."/>
            <person name="Oguiza J.A."/>
            <person name="Perez G."/>
            <person name="Pisabarro A.G."/>
            <person name="Ramirez L."/>
            <person name="Santoyo F."/>
            <person name="Master E."/>
            <person name="Coutinho P.M."/>
            <person name="Henrissat B."/>
            <person name="Lombard V."/>
            <person name="Magnuson J.K."/>
            <person name="Kuees U."/>
            <person name="Hori C."/>
            <person name="Igarashi K."/>
            <person name="Samejima M."/>
            <person name="Held B.W."/>
            <person name="Barry K.W."/>
            <person name="LaButti K.M."/>
            <person name="Lapidus A."/>
            <person name="Lindquist E.A."/>
            <person name="Lucas S.M."/>
            <person name="Riley R."/>
            <person name="Salamov A.A."/>
            <person name="Hoffmeister D."/>
            <person name="Schwenk D."/>
            <person name="Hadar Y."/>
            <person name="Yarden O."/>
            <person name="de Vries R.P."/>
            <person name="Wiebenga A."/>
            <person name="Stenlid J."/>
            <person name="Eastwood D."/>
            <person name="Grigoriev I.V."/>
            <person name="Berka R.M."/>
            <person name="Blanchette R.A."/>
            <person name="Kersten P."/>
            <person name="Martinez A.T."/>
            <person name="Vicuna R."/>
            <person name="Cullen D."/>
        </authorList>
    </citation>
    <scope>NUCLEOTIDE SEQUENCE [LARGE SCALE GENOMIC DNA]</scope>
    <source>
        <strain evidence="1 2">B</strain>
    </source>
</reference>
<evidence type="ECO:0008006" key="3">
    <source>
        <dbReference type="Google" id="ProtNLM"/>
    </source>
</evidence>
<gene>
    <name evidence="1" type="ORF">CERSUDRAFT_101080</name>
</gene>
<dbReference type="EMBL" id="KB445884">
    <property type="protein sequence ID" value="EMD30697.1"/>
    <property type="molecule type" value="Genomic_DNA"/>
</dbReference>
<organism evidence="1 2">
    <name type="scientific">Ceriporiopsis subvermispora (strain B)</name>
    <name type="common">White-rot fungus</name>
    <name type="synonym">Gelatoporia subvermispora</name>
    <dbReference type="NCBI Taxonomy" id="914234"/>
    <lineage>
        <taxon>Eukaryota</taxon>
        <taxon>Fungi</taxon>
        <taxon>Dikarya</taxon>
        <taxon>Basidiomycota</taxon>
        <taxon>Agaricomycotina</taxon>
        <taxon>Agaricomycetes</taxon>
        <taxon>Polyporales</taxon>
        <taxon>Gelatoporiaceae</taxon>
        <taxon>Gelatoporia</taxon>
    </lineage>
</organism>
<name>M2QXN2_CERS8</name>
<keyword evidence="2" id="KW-1185">Reference proteome</keyword>
<dbReference type="HOGENOM" id="CLU_165851_1_0_1"/>
<dbReference type="STRING" id="914234.M2QXN2"/>
<evidence type="ECO:0000313" key="1">
    <source>
        <dbReference type="EMBL" id="EMD30697.1"/>
    </source>
</evidence>